<dbReference type="Pfam" id="PF01266">
    <property type="entry name" value="DAO"/>
    <property type="match status" value="1"/>
</dbReference>
<dbReference type="SUPFAM" id="SSF54373">
    <property type="entry name" value="FAD-linked reductases, C-terminal domain"/>
    <property type="match status" value="1"/>
</dbReference>
<dbReference type="EMBL" id="FRBN01000018">
    <property type="protein sequence ID" value="SHL53868.1"/>
    <property type="molecule type" value="Genomic_DNA"/>
</dbReference>
<organism evidence="3 4">
    <name type="scientific">Roseovarius marisflavi</name>
    <dbReference type="NCBI Taxonomy" id="1054996"/>
    <lineage>
        <taxon>Bacteria</taxon>
        <taxon>Pseudomonadati</taxon>
        <taxon>Pseudomonadota</taxon>
        <taxon>Alphaproteobacteria</taxon>
        <taxon>Rhodobacterales</taxon>
        <taxon>Roseobacteraceae</taxon>
        <taxon>Roseovarius</taxon>
    </lineage>
</organism>
<dbReference type="RefSeq" id="WP_073199148.1">
    <property type="nucleotide sequence ID" value="NZ_FRBN01000018.1"/>
</dbReference>
<dbReference type="Gene3D" id="3.50.50.60">
    <property type="entry name" value="FAD/NAD(P)-binding domain"/>
    <property type="match status" value="2"/>
</dbReference>
<name>A0A1M7BFR4_9RHOB</name>
<sequence>MSTPQPTAVIGGGIVGICTAIALAERGAPVCLIDRDAPGQGASMGNAGVISPFSVVPQSLPGLWRDIPRWVLDPSGPVHLRPRHIPRFLPWALRFLRAGQRDRVEATAAAMHALNHDNVMLYRQLLTGTGHEDLIKDSYYVMASRAATPARLDSFTNQLRLKYGAELEAIDAAALRDLEPALSPAFESALLIKAQARALSPGRICEVLADKLRGMGGTVVQASVTGLLRTDEDWQINTDSGPIRAANVVLAAGAWSARLLTPLGIDVPLEAERGYHLAFPDTPVTLNNSVMDTDMKLVASSMEGALRVAGTAEFGGLETEASPARAQALAKVARKLCPDLAEAQYETWSGLRPSFPDSLPAIGPIEGQPGLIAAFGHSHWGFMMGPKTGRLAAGLAMGERPNIDLSRYDPARF</sequence>
<evidence type="ECO:0000256" key="1">
    <source>
        <dbReference type="ARBA" id="ARBA00023002"/>
    </source>
</evidence>
<evidence type="ECO:0000313" key="3">
    <source>
        <dbReference type="EMBL" id="SHL53868.1"/>
    </source>
</evidence>
<accession>A0A1M7BFR4</accession>
<dbReference type="Proteomes" id="UP000184191">
    <property type="component" value="Unassembled WGS sequence"/>
</dbReference>
<dbReference type="PANTHER" id="PTHR13847">
    <property type="entry name" value="SARCOSINE DEHYDROGENASE-RELATED"/>
    <property type="match status" value="1"/>
</dbReference>
<dbReference type="STRING" id="1054996.SAMN05444414_11814"/>
<gene>
    <name evidence="3" type="ORF">SAMN05444414_11814</name>
</gene>
<proteinExistence type="predicted"/>
<dbReference type="OrthoDB" id="9805337at2"/>
<dbReference type="InterPro" id="IPR006076">
    <property type="entry name" value="FAD-dep_OxRdtase"/>
</dbReference>
<dbReference type="GO" id="GO:0016491">
    <property type="term" value="F:oxidoreductase activity"/>
    <property type="evidence" value="ECO:0007669"/>
    <property type="project" value="UniProtKB-KW"/>
</dbReference>
<dbReference type="Gene3D" id="3.30.9.10">
    <property type="entry name" value="D-Amino Acid Oxidase, subunit A, domain 2"/>
    <property type="match status" value="1"/>
</dbReference>
<dbReference type="InterPro" id="IPR036188">
    <property type="entry name" value="FAD/NAD-bd_sf"/>
</dbReference>
<dbReference type="GO" id="GO:0005737">
    <property type="term" value="C:cytoplasm"/>
    <property type="evidence" value="ECO:0007669"/>
    <property type="project" value="TreeGrafter"/>
</dbReference>
<reference evidence="4" key="1">
    <citation type="submission" date="2016-11" db="EMBL/GenBank/DDBJ databases">
        <authorList>
            <person name="Varghese N."/>
            <person name="Submissions S."/>
        </authorList>
    </citation>
    <scope>NUCLEOTIDE SEQUENCE [LARGE SCALE GENOMIC DNA]</scope>
    <source>
        <strain evidence="4">DSM 29327</strain>
    </source>
</reference>
<keyword evidence="1" id="KW-0560">Oxidoreductase</keyword>
<dbReference type="AlphaFoldDB" id="A0A1M7BFR4"/>
<evidence type="ECO:0000313" key="4">
    <source>
        <dbReference type="Proteomes" id="UP000184191"/>
    </source>
</evidence>
<dbReference type="PANTHER" id="PTHR13847:SF289">
    <property type="entry name" value="GLYCINE OXIDASE"/>
    <property type="match status" value="1"/>
</dbReference>
<protein>
    <submittedName>
        <fullName evidence="3">D-amino-acid dehydrogenase</fullName>
    </submittedName>
</protein>
<keyword evidence="4" id="KW-1185">Reference proteome</keyword>
<feature type="domain" description="FAD dependent oxidoreductase" evidence="2">
    <location>
        <begin position="8"/>
        <end position="393"/>
    </location>
</feature>
<dbReference type="SUPFAM" id="SSF51905">
    <property type="entry name" value="FAD/NAD(P)-binding domain"/>
    <property type="match status" value="1"/>
</dbReference>
<evidence type="ECO:0000259" key="2">
    <source>
        <dbReference type="Pfam" id="PF01266"/>
    </source>
</evidence>